<feature type="signal peptide" evidence="1">
    <location>
        <begin position="1"/>
        <end position="23"/>
    </location>
</feature>
<reference evidence="2 3" key="1">
    <citation type="submission" date="2018-06" db="EMBL/GenBank/DDBJ databases">
        <title>Genomic Encyclopedia of Type Strains, Phase IV (KMG-IV): sequencing the most valuable type-strain genomes for metagenomic binning, comparative biology and taxonomic classification.</title>
        <authorList>
            <person name="Goeker M."/>
        </authorList>
    </citation>
    <scope>NUCLEOTIDE SEQUENCE [LARGE SCALE GENOMIC DNA]</scope>
    <source>
        <strain evidence="2 3">DSM 24875</strain>
    </source>
</reference>
<dbReference type="EMBL" id="QNRK01000032">
    <property type="protein sequence ID" value="RBP06277.1"/>
    <property type="molecule type" value="Genomic_DNA"/>
</dbReference>
<accession>A0A366EV65</accession>
<proteinExistence type="predicted"/>
<evidence type="ECO:0000313" key="2">
    <source>
        <dbReference type="EMBL" id="RBP06277.1"/>
    </source>
</evidence>
<dbReference type="Proteomes" id="UP000253529">
    <property type="component" value="Unassembled WGS sequence"/>
</dbReference>
<organism evidence="2 3">
    <name type="scientific">Roseiarcus fermentans</name>
    <dbReference type="NCBI Taxonomy" id="1473586"/>
    <lineage>
        <taxon>Bacteria</taxon>
        <taxon>Pseudomonadati</taxon>
        <taxon>Pseudomonadota</taxon>
        <taxon>Alphaproteobacteria</taxon>
        <taxon>Hyphomicrobiales</taxon>
        <taxon>Roseiarcaceae</taxon>
        <taxon>Roseiarcus</taxon>
    </lineage>
</organism>
<gene>
    <name evidence="2" type="ORF">DFR50_13255</name>
</gene>
<keyword evidence="1" id="KW-0732">Signal</keyword>
<feature type="chain" id="PRO_5016786193" evidence="1">
    <location>
        <begin position="24"/>
        <end position="110"/>
    </location>
</feature>
<keyword evidence="3" id="KW-1185">Reference proteome</keyword>
<evidence type="ECO:0000256" key="1">
    <source>
        <dbReference type="SAM" id="SignalP"/>
    </source>
</evidence>
<name>A0A366EV65_9HYPH</name>
<dbReference type="RefSeq" id="WP_425376089.1">
    <property type="nucleotide sequence ID" value="NZ_QNRK01000032.1"/>
</dbReference>
<protein>
    <submittedName>
        <fullName evidence="2">Uncharacterized protein</fullName>
    </submittedName>
</protein>
<comment type="caution">
    <text evidence="2">The sequence shown here is derived from an EMBL/GenBank/DDBJ whole genome shotgun (WGS) entry which is preliminary data.</text>
</comment>
<dbReference type="AlphaFoldDB" id="A0A366EV65"/>
<evidence type="ECO:0000313" key="3">
    <source>
        <dbReference type="Proteomes" id="UP000253529"/>
    </source>
</evidence>
<sequence length="110" mass="11762">MTAPSFGATLAAMDLAAFRASLAAPAPPDALGLALTALWRDGKGDWDGAHQAAQDDESREGDWVHAYLHRKEGDAGNAAYWYRRAGRPVCRTTLEEEWAAIAAALLARPA</sequence>